<evidence type="ECO:0000256" key="7">
    <source>
        <dbReference type="SAM" id="SignalP"/>
    </source>
</evidence>
<feature type="chain" id="PRO_5020597699" description="beta-N-acetylhexosaminidase" evidence="7">
    <location>
        <begin position="21"/>
        <end position="960"/>
    </location>
</feature>
<dbReference type="Proteomes" id="UP000295164">
    <property type="component" value="Unassembled WGS sequence"/>
</dbReference>
<dbReference type="SUPFAM" id="SSF56601">
    <property type="entry name" value="beta-lactamase/transpeptidase-like"/>
    <property type="match status" value="1"/>
</dbReference>
<evidence type="ECO:0000256" key="1">
    <source>
        <dbReference type="ARBA" id="ARBA00001231"/>
    </source>
</evidence>
<name>A0A4R4DZM8_9BACT</name>
<dbReference type="InterPro" id="IPR017853">
    <property type="entry name" value="GH"/>
</dbReference>
<evidence type="ECO:0000259" key="9">
    <source>
        <dbReference type="Pfam" id="PF00933"/>
    </source>
</evidence>
<evidence type="ECO:0000256" key="5">
    <source>
        <dbReference type="ARBA" id="ARBA00023295"/>
    </source>
</evidence>
<feature type="domain" description="Beta-lactamase-related" evidence="8">
    <location>
        <begin position="573"/>
        <end position="935"/>
    </location>
</feature>
<dbReference type="Gene3D" id="3.20.20.300">
    <property type="entry name" value="Glycoside hydrolase, family 3, N-terminal domain"/>
    <property type="match status" value="1"/>
</dbReference>
<dbReference type="OrthoDB" id="9805821at2"/>
<keyword evidence="4 10" id="KW-0378">Hydrolase</keyword>
<dbReference type="GO" id="GO:0009254">
    <property type="term" value="P:peptidoglycan turnover"/>
    <property type="evidence" value="ECO:0007669"/>
    <property type="project" value="TreeGrafter"/>
</dbReference>
<dbReference type="InterPro" id="IPR050226">
    <property type="entry name" value="NagZ_Beta-hexosaminidase"/>
</dbReference>
<proteinExistence type="inferred from homology"/>
<keyword evidence="5" id="KW-0326">Glycosidase</keyword>
<dbReference type="InterPro" id="IPR012338">
    <property type="entry name" value="Beta-lactam/transpept-like"/>
</dbReference>
<evidence type="ECO:0000256" key="4">
    <source>
        <dbReference type="ARBA" id="ARBA00022801"/>
    </source>
</evidence>
<evidence type="ECO:0000259" key="8">
    <source>
        <dbReference type="Pfam" id="PF00144"/>
    </source>
</evidence>
<dbReference type="PANTHER" id="PTHR30480:SF13">
    <property type="entry name" value="BETA-HEXOSAMINIDASE"/>
    <property type="match status" value="1"/>
</dbReference>
<dbReference type="Gene3D" id="3.40.710.10">
    <property type="entry name" value="DD-peptidase/beta-lactamase superfamily"/>
    <property type="match status" value="1"/>
</dbReference>
<gene>
    <name evidence="10" type="ORF">E0486_08895</name>
</gene>
<dbReference type="InterPro" id="IPR001466">
    <property type="entry name" value="Beta-lactam-related"/>
</dbReference>
<keyword evidence="7" id="KW-0732">Signal</keyword>
<evidence type="ECO:0000256" key="6">
    <source>
        <dbReference type="SAM" id="MobiDB-lite"/>
    </source>
</evidence>
<dbReference type="PANTHER" id="PTHR30480">
    <property type="entry name" value="BETA-HEXOSAMINIDASE-RELATED"/>
    <property type="match status" value="1"/>
</dbReference>
<evidence type="ECO:0000313" key="11">
    <source>
        <dbReference type="Proteomes" id="UP000295164"/>
    </source>
</evidence>
<dbReference type="InterPro" id="IPR001764">
    <property type="entry name" value="Glyco_hydro_3_N"/>
</dbReference>
<protein>
    <recommendedName>
        <fullName evidence="3">beta-N-acetylhexosaminidase</fullName>
        <ecNumber evidence="3">3.2.1.52</ecNumber>
    </recommendedName>
</protein>
<dbReference type="EC" id="3.2.1.52" evidence="3"/>
<dbReference type="Gene3D" id="3.40.50.1700">
    <property type="entry name" value="Glycoside hydrolase family 3 C-terminal domain"/>
    <property type="match status" value="1"/>
</dbReference>
<feature type="signal peptide" evidence="7">
    <location>
        <begin position="1"/>
        <end position="20"/>
    </location>
</feature>
<evidence type="ECO:0000256" key="3">
    <source>
        <dbReference type="ARBA" id="ARBA00012663"/>
    </source>
</evidence>
<comment type="caution">
    <text evidence="10">The sequence shown here is derived from an EMBL/GenBank/DDBJ whole genome shotgun (WGS) entry which is preliminary data.</text>
</comment>
<reference evidence="10 11" key="1">
    <citation type="submission" date="2019-03" db="EMBL/GenBank/DDBJ databases">
        <authorList>
            <person name="Kim M.K.M."/>
        </authorList>
    </citation>
    <scope>NUCLEOTIDE SEQUENCE [LARGE SCALE GENOMIC DNA]</scope>
    <source>
        <strain evidence="10 11">17J68-15</strain>
    </source>
</reference>
<comment type="catalytic activity">
    <reaction evidence="1">
        <text>Hydrolysis of terminal non-reducing N-acetyl-D-hexosamine residues in N-acetyl-beta-D-hexosaminides.</text>
        <dbReference type="EC" id="3.2.1.52"/>
    </reaction>
</comment>
<dbReference type="GO" id="GO:0004563">
    <property type="term" value="F:beta-N-acetylhexosaminidase activity"/>
    <property type="evidence" value="ECO:0007669"/>
    <property type="project" value="UniProtKB-EC"/>
</dbReference>
<dbReference type="EMBL" id="SKFH01000011">
    <property type="protein sequence ID" value="TCZ72199.1"/>
    <property type="molecule type" value="Genomic_DNA"/>
</dbReference>
<evidence type="ECO:0000256" key="2">
    <source>
        <dbReference type="ARBA" id="ARBA00005336"/>
    </source>
</evidence>
<dbReference type="Pfam" id="PF00933">
    <property type="entry name" value="Glyco_hydro_3"/>
    <property type="match status" value="1"/>
</dbReference>
<dbReference type="InterPro" id="IPR036881">
    <property type="entry name" value="Glyco_hydro_3_C_sf"/>
</dbReference>
<dbReference type="AlphaFoldDB" id="A0A4R4DZM8"/>
<accession>A0A4R4DZM8</accession>
<comment type="similarity">
    <text evidence="2">Belongs to the glycosyl hydrolase 3 family.</text>
</comment>
<dbReference type="InterPro" id="IPR036962">
    <property type="entry name" value="Glyco_hydro_3_N_sf"/>
</dbReference>
<dbReference type="Pfam" id="PF00144">
    <property type="entry name" value="Beta-lactamase"/>
    <property type="match status" value="1"/>
</dbReference>
<feature type="region of interest" description="Disordered" evidence="6">
    <location>
        <begin position="875"/>
        <end position="895"/>
    </location>
</feature>
<dbReference type="RefSeq" id="WP_131851813.1">
    <property type="nucleotide sequence ID" value="NZ_SKFH01000011.1"/>
</dbReference>
<dbReference type="GO" id="GO:0005975">
    <property type="term" value="P:carbohydrate metabolic process"/>
    <property type="evidence" value="ECO:0007669"/>
    <property type="project" value="InterPro"/>
</dbReference>
<feature type="domain" description="Glycoside hydrolase family 3 N-terminal" evidence="9">
    <location>
        <begin position="41"/>
        <end position="354"/>
    </location>
</feature>
<feature type="compositionally biased region" description="Basic and acidic residues" evidence="6">
    <location>
        <begin position="877"/>
        <end position="892"/>
    </location>
</feature>
<evidence type="ECO:0000313" key="10">
    <source>
        <dbReference type="EMBL" id="TCZ72199.1"/>
    </source>
</evidence>
<dbReference type="SUPFAM" id="SSF51445">
    <property type="entry name" value="(Trans)glycosidases"/>
    <property type="match status" value="1"/>
</dbReference>
<sequence length="960" mass="105122">MMKRILFLSGWLLLAGSTFAQKPDKAARKWVDETYKHLSPRERIAQLLVVRAHSNLGPEHVAHVDSLINLYNVGGLCFFQGGPVRQALLTNHYQAIARTPLLVTMDAEFGLGMRLDSITRYPYQSTMGALQNEALVYEVGASMARQLKRIGVQVNFAPVVDVNNNPNNPVIGYRSFGENKEKVARYGVALMKGLQDHGVLASAKHFPGHGDVEVDSHLDLPVIRKSMGSLDSLELYPFKQLFKAGVGSVMIAHLAIPAIDTTANLPTSLSASNVNGLLRHDLGYKGIAFTDGLEMKGVTKYYSAGEIAVRALEAGNDMLLLPEDVPAAISAIETAIDEKRLRKKDIEASVKKVLLTKYTLGLSQWKPVDTTHLLADLNAETDSLREEVARNTVTILRNDAGLLPLGPKRIAYVAIGKSPEPLLARRLREGGTDVFFFRYEQDSTAADSLVRLVLDGRYDAVLVGLHDYSLRTANNFGITASAVQLWNGLNHRPTTATLLFGNVYAAKNFCDARTLVAFYQDDSLTEATAYQFLRAGLPAKGRLPVTVCNIPFGTAAVTGRFVPEGFSAPWLAVDSIVRDGIARKAYPGAQVLAVQNGVVRYHKAFGRYDGDSLSLPVHLESVYDLASITKTAATTVALMKLYEEGKLNLDGTLGDYLPAARGTDKAGLKVRDILLHQAGLAAGIPLYPETMDPATKLPSARYYRSEPSDSFRVPVARDLWLRSDWPDSMLQRILASRLGVAGRYVYSDLDFILLGKIVEAVSGQPLDVYMRQHFYAPLGMTSATFVPSLHPGTGRVVPTESDGYFRRQLLQGYVHDEAAALFGGVSGHAGLFSNAWDLSVLYQMLVNGGEYNGRRYLKASTVQLFTAYGSPASRRGLGFDKPERDNDSRKEPYPGTFVSPETFGHTGFTGTAVWADPKTKLVYVFLSNRVNAGRSNLLASLDIREKVLDAIYKAIAKEPQ</sequence>
<organism evidence="10 11">
    <name type="scientific">Flaviaesturariibacter aridisoli</name>
    <dbReference type="NCBI Taxonomy" id="2545761"/>
    <lineage>
        <taxon>Bacteria</taxon>
        <taxon>Pseudomonadati</taxon>
        <taxon>Bacteroidota</taxon>
        <taxon>Chitinophagia</taxon>
        <taxon>Chitinophagales</taxon>
        <taxon>Chitinophagaceae</taxon>
        <taxon>Flaviaestuariibacter</taxon>
    </lineage>
</organism>
<keyword evidence="11" id="KW-1185">Reference proteome</keyword>